<name>A0A4V2M3L8_9ACTN</name>
<evidence type="ECO:0000256" key="2">
    <source>
        <dbReference type="SAM" id="SignalP"/>
    </source>
</evidence>
<reference evidence="3 4" key="1">
    <citation type="submission" date="2019-02" db="EMBL/GenBank/DDBJ databases">
        <title>Kribbella capetownensis sp. nov. and Kribbella speibonae sp. nov., isolated from soil.</title>
        <authorList>
            <person name="Curtis S.M."/>
            <person name="Norton I."/>
            <person name="Everest G.J."/>
            <person name="Meyers P.R."/>
        </authorList>
    </citation>
    <scope>NUCLEOTIDE SEQUENCE [LARGE SCALE GENOMIC DNA]</scope>
    <source>
        <strain evidence="3 4">DSM 27082</strain>
    </source>
</reference>
<dbReference type="RefSeq" id="WP_131290889.1">
    <property type="nucleotide sequence ID" value="NZ_SJKA01000006.1"/>
</dbReference>
<dbReference type="Proteomes" id="UP000292695">
    <property type="component" value="Unassembled WGS sequence"/>
</dbReference>
<organism evidence="3 4">
    <name type="scientific">Kribbella sindirgiensis</name>
    <dbReference type="NCBI Taxonomy" id="1124744"/>
    <lineage>
        <taxon>Bacteria</taxon>
        <taxon>Bacillati</taxon>
        <taxon>Actinomycetota</taxon>
        <taxon>Actinomycetes</taxon>
        <taxon>Propionibacteriales</taxon>
        <taxon>Kribbellaceae</taxon>
        <taxon>Kribbella</taxon>
    </lineage>
</organism>
<feature type="compositionally biased region" description="Low complexity" evidence="1">
    <location>
        <begin position="31"/>
        <end position="40"/>
    </location>
</feature>
<sequence>MPRRPLLAAAATLSTLTLLTACNGSPEAGRPNTTPTTTSPTPTPTPAAPSKPTWSPQEQAAITAAKARYITARAAIDTALNNPPAASEEKLLRAGTGGKWLTQVLIDVQFNLDRGWYSDGRASLSGVSVASVKLKLEQPEVRLNACLDTSKISLRYQATRKPVPGFPANGRRHKVQAQVVYAPRVGQSAKNWFLIDEKDLGSC</sequence>
<dbReference type="AlphaFoldDB" id="A0A4V2M3L8"/>
<feature type="region of interest" description="Disordered" evidence="1">
    <location>
        <begin position="22"/>
        <end position="59"/>
    </location>
</feature>
<dbReference type="OrthoDB" id="3831131at2"/>
<feature type="signal peptide" evidence="2">
    <location>
        <begin position="1"/>
        <end position="20"/>
    </location>
</feature>
<evidence type="ECO:0000256" key="1">
    <source>
        <dbReference type="SAM" id="MobiDB-lite"/>
    </source>
</evidence>
<feature type="chain" id="PRO_5039693192" description="Lipoprotein" evidence="2">
    <location>
        <begin position="21"/>
        <end position="203"/>
    </location>
</feature>
<dbReference type="EMBL" id="SJKA01000006">
    <property type="protein sequence ID" value="TCC32552.1"/>
    <property type="molecule type" value="Genomic_DNA"/>
</dbReference>
<protein>
    <recommendedName>
        <fullName evidence="5">Lipoprotein</fullName>
    </recommendedName>
</protein>
<keyword evidence="4" id="KW-1185">Reference proteome</keyword>
<accession>A0A4V2M3L8</accession>
<evidence type="ECO:0000313" key="4">
    <source>
        <dbReference type="Proteomes" id="UP000292695"/>
    </source>
</evidence>
<evidence type="ECO:0000313" key="3">
    <source>
        <dbReference type="EMBL" id="TCC32552.1"/>
    </source>
</evidence>
<gene>
    <name evidence="3" type="ORF">E0H50_20515</name>
</gene>
<evidence type="ECO:0008006" key="5">
    <source>
        <dbReference type="Google" id="ProtNLM"/>
    </source>
</evidence>
<keyword evidence="2" id="KW-0732">Signal</keyword>
<dbReference type="PROSITE" id="PS51257">
    <property type="entry name" value="PROKAR_LIPOPROTEIN"/>
    <property type="match status" value="1"/>
</dbReference>
<comment type="caution">
    <text evidence="3">The sequence shown here is derived from an EMBL/GenBank/DDBJ whole genome shotgun (WGS) entry which is preliminary data.</text>
</comment>
<proteinExistence type="predicted"/>
<feature type="compositionally biased region" description="Low complexity" evidence="1">
    <location>
        <begin position="50"/>
        <end position="59"/>
    </location>
</feature>